<sequence>MSKAKVAAVSVVSLGMVAIAGVAGFAVVGSANASSPAETITLLADENPVGLAPSFIPGELPPIVTFDQSTSRTPAQTQAKVAETIAQTSNSTISSSTKLPVTPTQAPVARPTEITSLQARTAVLSEVKGTVTSVTEVSRNGFEAFAVKVALNDGGTATGYVHKATGVVFDWDVVGAPAAQSTGNGSAAKAPAAPATTSKKDDDDHKENEHKSSEAKRPSSSHDDDDD</sequence>
<feature type="region of interest" description="Disordered" evidence="1">
    <location>
        <begin position="179"/>
        <end position="227"/>
    </location>
</feature>
<feature type="compositionally biased region" description="Low complexity" evidence="1">
    <location>
        <begin position="186"/>
        <end position="197"/>
    </location>
</feature>
<evidence type="ECO:0000313" key="2">
    <source>
        <dbReference type="EMBL" id="CAB4625333.1"/>
    </source>
</evidence>
<name>A0A6J6ILT3_9ZZZZ</name>
<gene>
    <name evidence="2" type="ORF">UFOPK1908_01135</name>
</gene>
<dbReference type="AlphaFoldDB" id="A0A6J6ILT3"/>
<dbReference type="EMBL" id="CAEZVB010000059">
    <property type="protein sequence ID" value="CAB4625333.1"/>
    <property type="molecule type" value="Genomic_DNA"/>
</dbReference>
<feature type="compositionally biased region" description="Basic and acidic residues" evidence="1">
    <location>
        <begin position="198"/>
        <end position="227"/>
    </location>
</feature>
<evidence type="ECO:0000256" key="1">
    <source>
        <dbReference type="SAM" id="MobiDB-lite"/>
    </source>
</evidence>
<organism evidence="2">
    <name type="scientific">freshwater metagenome</name>
    <dbReference type="NCBI Taxonomy" id="449393"/>
    <lineage>
        <taxon>unclassified sequences</taxon>
        <taxon>metagenomes</taxon>
        <taxon>ecological metagenomes</taxon>
    </lineage>
</organism>
<accession>A0A6J6ILT3</accession>
<proteinExistence type="predicted"/>
<protein>
    <submittedName>
        <fullName evidence="2">Unannotated protein</fullName>
    </submittedName>
</protein>
<reference evidence="2" key="1">
    <citation type="submission" date="2020-05" db="EMBL/GenBank/DDBJ databases">
        <authorList>
            <person name="Chiriac C."/>
            <person name="Salcher M."/>
            <person name="Ghai R."/>
            <person name="Kavagutti S V."/>
        </authorList>
    </citation>
    <scope>NUCLEOTIDE SEQUENCE</scope>
</reference>